<dbReference type="EMBL" id="BLXT01000540">
    <property type="protein sequence ID" value="GFN78049.1"/>
    <property type="molecule type" value="Genomic_DNA"/>
</dbReference>
<feature type="region of interest" description="Disordered" evidence="1">
    <location>
        <begin position="202"/>
        <end position="227"/>
    </location>
</feature>
<feature type="region of interest" description="Disordered" evidence="1">
    <location>
        <begin position="148"/>
        <end position="175"/>
    </location>
</feature>
<feature type="compositionally biased region" description="Basic and acidic residues" evidence="1">
    <location>
        <begin position="212"/>
        <end position="224"/>
    </location>
</feature>
<proteinExistence type="predicted"/>
<organism evidence="2 3">
    <name type="scientific">Plakobranchus ocellatus</name>
    <dbReference type="NCBI Taxonomy" id="259542"/>
    <lineage>
        <taxon>Eukaryota</taxon>
        <taxon>Metazoa</taxon>
        <taxon>Spiralia</taxon>
        <taxon>Lophotrochozoa</taxon>
        <taxon>Mollusca</taxon>
        <taxon>Gastropoda</taxon>
        <taxon>Heterobranchia</taxon>
        <taxon>Euthyneura</taxon>
        <taxon>Panpulmonata</taxon>
        <taxon>Sacoglossa</taxon>
        <taxon>Placobranchoidea</taxon>
        <taxon>Plakobranchidae</taxon>
        <taxon>Plakobranchus</taxon>
    </lineage>
</organism>
<comment type="caution">
    <text evidence="2">The sequence shown here is derived from an EMBL/GenBank/DDBJ whole genome shotgun (WGS) entry which is preliminary data.</text>
</comment>
<reference evidence="2 3" key="1">
    <citation type="journal article" date="2021" name="Elife">
        <title>Chloroplast acquisition without the gene transfer in kleptoplastic sea slugs, Plakobranchus ocellatus.</title>
        <authorList>
            <person name="Maeda T."/>
            <person name="Takahashi S."/>
            <person name="Yoshida T."/>
            <person name="Shimamura S."/>
            <person name="Takaki Y."/>
            <person name="Nagai Y."/>
            <person name="Toyoda A."/>
            <person name="Suzuki Y."/>
            <person name="Arimoto A."/>
            <person name="Ishii H."/>
            <person name="Satoh N."/>
            <person name="Nishiyama T."/>
            <person name="Hasebe M."/>
            <person name="Maruyama T."/>
            <person name="Minagawa J."/>
            <person name="Obokata J."/>
            <person name="Shigenobu S."/>
        </authorList>
    </citation>
    <scope>NUCLEOTIDE SEQUENCE [LARGE SCALE GENOMIC DNA]</scope>
</reference>
<evidence type="ECO:0000313" key="2">
    <source>
        <dbReference type="EMBL" id="GFN78049.1"/>
    </source>
</evidence>
<feature type="compositionally biased region" description="Low complexity" evidence="1">
    <location>
        <begin position="155"/>
        <end position="171"/>
    </location>
</feature>
<dbReference type="Proteomes" id="UP000735302">
    <property type="component" value="Unassembled WGS sequence"/>
</dbReference>
<protein>
    <submittedName>
        <fullName evidence="2">Uncharacterized protein</fullName>
    </submittedName>
</protein>
<dbReference type="AlphaFoldDB" id="A0AAV3Y4L6"/>
<evidence type="ECO:0000313" key="3">
    <source>
        <dbReference type="Proteomes" id="UP000735302"/>
    </source>
</evidence>
<sequence length="481" mass="53319">MAVEGTGVSENVFIQSPRVSFGEPPVSLAPSSLLTFADMVLSLDHNIALENIKSTKASKLNVGLGLDELALDLDLSKAADHTYASSRSVRATRSQTARAAQLSTVTSTENQRVESDADIDLEIDLDSISDEDPTLEYDNENDILELEGSLRSTNSPRSRSRLQQPSQSPSSAEIDLGPFNVHDYCAKSKRCSSEENIAVETPQSKRYGSNKEWPESHTKLEKHSQKSCSFDEMDKKYHIKQCKSSESFQRGSVSQTLHRFVNNTLEFPCWPRKADHTYATATWDGTAASHNLFDKDRDSHSERFITRTDDQPMDGVELEAEPSGNIQLQSKHVASAQYSHCNLQQKEDHTYVKHTCNPGHLQSFVKGSLANCEGGDKPVISKEGLYSMDHATSKSENRSTWPHKFSSATFPRLKSREDHTYFHSGLSGSSGGSAGREWVSAQTVATVELSQDMQIEETYRSLHSFSHSASAKKDHNYSTSA</sequence>
<name>A0AAV3Y4L6_9GAST</name>
<keyword evidence="3" id="KW-1185">Reference proteome</keyword>
<evidence type="ECO:0000256" key="1">
    <source>
        <dbReference type="SAM" id="MobiDB-lite"/>
    </source>
</evidence>
<accession>A0AAV3Y4L6</accession>
<gene>
    <name evidence="2" type="ORF">PoB_000455500</name>
</gene>